<keyword evidence="5 11" id="KW-0479">Metal-binding</keyword>
<evidence type="ECO:0000256" key="5">
    <source>
        <dbReference type="ARBA" id="ARBA00022723"/>
    </source>
</evidence>
<evidence type="ECO:0000256" key="9">
    <source>
        <dbReference type="ARBA" id="ARBA00022842"/>
    </source>
</evidence>
<dbReference type="Gene3D" id="1.10.3090.10">
    <property type="entry name" value="cca-adding enzyme, domain 2"/>
    <property type="match status" value="1"/>
</dbReference>
<dbReference type="HAMAP" id="MF_01262">
    <property type="entry name" value="CCA_bact_type2"/>
    <property type="match status" value="1"/>
</dbReference>
<gene>
    <name evidence="11 14" type="primary">cca</name>
    <name evidence="14" type="ORF">ERCIPSPA2889_286</name>
</gene>
<dbReference type="SUPFAM" id="SSF81891">
    <property type="entry name" value="Poly A polymerase C-terminal region-like"/>
    <property type="match status" value="1"/>
</dbReference>
<feature type="binding site" evidence="11">
    <location>
        <position position="137"/>
    </location>
    <ligand>
        <name>ATP</name>
        <dbReference type="ChEBI" id="CHEBI:30616"/>
    </ligand>
</feature>
<evidence type="ECO:0000256" key="2">
    <source>
        <dbReference type="ARBA" id="ARBA00022679"/>
    </source>
</evidence>
<sequence length="408" mass="47021">MEIYLVGGAIRDELLDLPVKDKDWVVVGGSPEQMLQLGYKKVGRHFPVFLHPISREEYALARTEKKTGKGHIGFVCYSKPDVTLKEDLARRDLTINAIARDKYGIYYDPYGGRIDLKKRKIRHVSSAFCEDPLRVLRVARFSAYFSNLHFKIAQKTWTLMKKVVHSGELSSLSRERIWREIALALNTHHPQVFLQVLKDCGALNELFPELNSIYYSFASKKKQGSLITINKKNAFITLSKVAKYHSEVDIRFAALCYDLKKSIIIQNNASNDRKDDQIDTRIISIFCKRLHLPKEYRDLALLVSEFYCVLNKIHLCSPEQLIILFNHIDAWRKPYRVKKIAVIIDADSSKYSTCLNNLSSKGEYFYNAWQVVQSVSTQAVISAGFIGQKVYEELCRRRLSALNIWQNS</sequence>
<dbReference type="InterPro" id="IPR043519">
    <property type="entry name" value="NT_sf"/>
</dbReference>
<dbReference type="Pfam" id="PF12627">
    <property type="entry name" value="PolyA_pol_RNAbd"/>
    <property type="match status" value="1"/>
</dbReference>
<dbReference type="GO" id="GO:0000049">
    <property type="term" value="F:tRNA binding"/>
    <property type="evidence" value="ECO:0007669"/>
    <property type="project" value="UniProtKB-UniRule"/>
</dbReference>
<keyword evidence="8 11" id="KW-0067">ATP-binding</keyword>
<comment type="miscellaneous">
    <text evidence="11">A single active site specifically recognizes both ATP and CTP and is responsible for their addition.</text>
</comment>
<dbReference type="GO" id="GO:0000287">
    <property type="term" value="F:magnesium ion binding"/>
    <property type="evidence" value="ECO:0007669"/>
    <property type="project" value="UniProtKB-UniRule"/>
</dbReference>
<keyword evidence="4 11" id="KW-0548">Nucleotidyltransferase</keyword>
<dbReference type="PANTHER" id="PTHR47545">
    <property type="entry name" value="MULTIFUNCTIONAL CCA PROTEIN"/>
    <property type="match status" value="1"/>
</dbReference>
<comment type="catalytic activity">
    <reaction evidence="11">
        <text>a tRNA precursor + 2 CTP + ATP = a tRNA with a 3' CCA end + 3 diphosphate</text>
        <dbReference type="Rhea" id="RHEA:14433"/>
        <dbReference type="Rhea" id="RHEA-COMP:10465"/>
        <dbReference type="Rhea" id="RHEA-COMP:10468"/>
        <dbReference type="ChEBI" id="CHEBI:30616"/>
        <dbReference type="ChEBI" id="CHEBI:33019"/>
        <dbReference type="ChEBI" id="CHEBI:37563"/>
        <dbReference type="ChEBI" id="CHEBI:74896"/>
        <dbReference type="ChEBI" id="CHEBI:83071"/>
        <dbReference type="EC" id="2.7.7.72"/>
    </reaction>
</comment>
<keyword evidence="14" id="KW-0378">Hydrolase</keyword>
<protein>
    <recommendedName>
        <fullName evidence="11">CCA-adding enzyme</fullName>
        <ecNumber evidence="11">2.7.7.72</ecNumber>
    </recommendedName>
    <alternativeName>
        <fullName evidence="11">CCA tRNA nucleotidyltransferase</fullName>
    </alternativeName>
    <alternativeName>
        <fullName evidence="11">tRNA CCA-pyrophosphorylase</fullName>
    </alternativeName>
    <alternativeName>
        <fullName evidence="11">tRNA adenylyl-/cytidylyl- transferase</fullName>
    </alternativeName>
    <alternativeName>
        <fullName evidence="11">tRNA nucleotidyltransferase</fullName>
    </alternativeName>
    <alternativeName>
        <fullName evidence="11">tRNA-NT</fullName>
    </alternativeName>
</protein>
<name>A0A451DHE7_9GAMM</name>
<feature type="binding site" evidence="11">
    <location>
        <position position="11"/>
    </location>
    <ligand>
        <name>CTP</name>
        <dbReference type="ChEBI" id="CHEBI:37563"/>
    </ligand>
</feature>
<feature type="binding site" evidence="11">
    <location>
        <position position="91"/>
    </location>
    <ligand>
        <name>CTP</name>
        <dbReference type="ChEBI" id="CHEBI:37563"/>
    </ligand>
</feature>
<dbReference type="GO" id="GO:0005524">
    <property type="term" value="F:ATP binding"/>
    <property type="evidence" value="ECO:0007669"/>
    <property type="project" value="UniProtKB-UniRule"/>
</dbReference>
<proteinExistence type="inferred from homology"/>
<evidence type="ECO:0000259" key="12">
    <source>
        <dbReference type="Pfam" id="PF01743"/>
    </source>
</evidence>
<feature type="binding site" evidence="11">
    <location>
        <position position="91"/>
    </location>
    <ligand>
        <name>ATP</name>
        <dbReference type="ChEBI" id="CHEBI:30616"/>
    </ligand>
</feature>
<comment type="catalytic activity">
    <reaction evidence="11">
        <text>a tRNA with a 3' CCA end + 2 CTP + ATP = a tRNA with a 3' CCACCA end + 3 diphosphate</text>
        <dbReference type="Rhea" id="RHEA:76235"/>
        <dbReference type="Rhea" id="RHEA-COMP:10468"/>
        <dbReference type="Rhea" id="RHEA-COMP:18655"/>
        <dbReference type="ChEBI" id="CHEBI:30616"/>
        <dbReference type="ChEBI" id="CHEBI:33019"/>
        <dbReference type="ChEBI" id="CHEBI:37563"/>
        <dbReference type="ChEBI" id="CHEBI:83071"/>
        <dbReference type="ChEBI" id="CHEBI:195187"/>
    </reaction>
</comment>
<comment type="cofactor">
    <cofactor evidence="1 11">
        <name>Mg(2+)</name>
        <dbReference type="ChEBI" id="CHEBI:18420"/>
    </cofactor>
</comment>
<dbReference type="GO" id="GO:0004810">
    <property type="term" value="F:CCA tRNA nucleotidyltransferase activity"/>
    <property type="evidence" value="ECO:0007669"/>
    <property type="project" value="UniProtKB-UniRule"/>
</dbReference>
<dbReference type="GO" id="GO:0001680">
    <property type="term" value="P:tRNA 3'-terminal CCA addition"/>
    <property type="evidence" value="ECO:0007669"/>
    <property type="project" value="UniProtKB-UniRule"/>
</dbReference>
<keyword evidence="6 11" id="KW-0547">Nucleotide-binding</keyword>
<dbReference type="PANTHER" id="PTHR47545:SF1">
    <property type="entry name" value="MULTIFUNCTIONAL CCA PROTEIN"/>
    <property type="match status" value="1"/>
</dbReference>
<evidence type="ECO:0000256" key="3">
    <source>
        <dbReference type="ARBA" id="ARBA00022694"/>
    </source>
</evidence>
<feature type="binding site" evidence="11">
    <location>
        <position position="137"/>
    </location>
    <ligand>
        <name>CTP</name>
        <dbReference type="ChEBI" id="CHEBI:37563"/>
    </ligand>
</feature>
<dbReference type="AlphaFoldDB" id="A0A451DHE7"/>
<evidence type="ECO:0000259" key="13">
    <source>
        <dbReference type="Pfam" id="PF12627"/>
    </source>
</evidence>
<dbReference type="InterPro" id="IPR050124">
    <property type="entry name" value="tRNA_CCA-adding_enzyme"/>
</dbReference>
<evidence type="ECO:0000256" key="6">
    <source>
        <dbReference type="ARBA" id="ARBA00022741"/>
    </source>
</evidence>
<evidence type="ECO:0000256" key="1">
    <source>
        <dbReference type="ARBA" id="ARBA00001946"/>
    </source>
</evidence>
<keyword evidence="7 11" id="KW-0692">RNA repair</keyword>
<evidence type="ECO:0000256" key="8">
    <source>
        <dbReference type="ARBA" id="ARBA00022840"/>
    </source>
</evidence>
<dbReference type="Pfam" id="PF01743">
    <property type="entry name" value="PolyA_pol"/>
    <property type="match status" value="1"/>
</dbReference>
<feature type="domain" description="Poly A polymerase head" evidence="12">
    <location>
        <begin position="3"/>
        <end position="122"/>
    </location>
</feature>
<dbReference type="PIRSF" id="PIRSF000813">
    <property type="entry name" value="CCA_bact"/>
    <property type="match status" value="1"/>
</dbReference>
<evidence type="ECO:0000313" key="15">
    <source>
        <dbReference type="Proteomes" id="UP000294343"/>
    </source>
</evidence>
<evidence type="ECO:0000313" key="14">
    <source>
        <dbReference type="EMBL" id="VFP86071.1"/>
    </source>
</evidence>
<keyword evidence="9 11" id="KW-0460">Magnesium</keyword>
<dbReference type="InterPro" id="IPR012006">
    <property type="entry name" value="CCA_bact"/>
</dbReference>
<dbReference type="GO" id="GO:0016787">
    <property type="term" value="F:hydrolase activity"/>
    <property type="evidence" value="ECO:0007669"/>
    <property type="project" value="UniProtKB-KW"/>
</dbReference>
<evidence type="ECO:0000256" key="4">
    <source>
        <dbReference type="ARBA" id="ARBA00022695"/>
    </source>
</evidence>
<evidence type="ECO:0000256" key="11">
    <source>
        <dbReference type="HAMAP-Rule" id="MF_01262"/>
    </source>
</evidence>
<reference evidence="14 15" key="1">
    <citation type="submission" date="2019-02" db="EMBL/GenBank/DDBJ databases">
        <authorList>
            <person name="Manzano-Marin A."/>
            <person name="Manzano-Marin A."/>
        </authorList>
    </citation>
    <scope>NUCLEOTIDE SEQUENCE [LARGE SCALE GENOMIC DNA]</scope>
    <source>
        <strain evidence="14 15">ErCipseudotsugae</strain>
    </source>
</reference>
<dbReference type="InterPro" id="IPR032828">
    <property type="entry name" value="PolyA_RNA-bd"/>
</dbReference>
<dbReference type="EC" id="2.7.7.72" evidence="11"/>
<dbReference type="EMBL" id="LR217730">
    <property type="protein sequence ID" value="VFP86071.1"/>
    <property type="molecule type" value="Genomic_DNA"/>
</dbReference>
<dbReference type="Gene3D" id="3.30.460.10">
    <property type="entry name" value="Beta Polymerase, domain 2"/>
    <property type="match status" value="1"/>
</dbReference>
<dbReference type="NCBIfam" id="NF008137">
    <property type="entry name" value="PRK10885.1"/>
    <property type="match status" value="1"/>
</dbReference>
<dbReference type="Proteomes" id="UP000294343">
    <property type="component" value="Chromosome"/>
</dbReference>
<feature type="binding site" evidence="11">
    <location>
        <position position="23"/>
    </location>
    <ligand>
        <name>Mg(2+)</name>
        <dbReference type="ChEBI" id="CHEBI:18420"/>
    </ligand>
</feature>
<comment type="similarity">
    <text evidence="11">Belongs to the tRNA nucleotidyltransferase/poly(A) polymerase family. Bacterial CCA-adding enzyme type 2 subfamily.</text>
</comment>
<comment type="function">
    <text evidence="11">Catalyzes the addition and repair of the essential 3'-terminal CCA sequence in tRNAs without using a nucleic acid template. Adds these three nucleotides in the order of C, C, and A to the tRNA nucleotide-73, using CTP and ATP as substrates and producing inorganic pyrophosphate. tRNA 3'-terminal CCA addition is required both for tRNA processing and repair. Also involved in tRNA surveillance by mediating tandem CCA addition to generate a CCACCA at the 3' terminus of unstable tRNAs. While stable tRNAs receive only 3'-terminal CCA, unstable tRNAs are marked with CCACCA and rapidly degraded.</text>
</comment>
<dbReference type="OrthoDB" id="9805698at2"/>
<dbReference type="GO" id="GO:0042245">
    <property type="term" value="P:RNA repair"/>
    <property type="evidence" value="ECO:0007669"/>
    <property type="project" value="UniProtKB-KW"/>
</dbReference>
<feature type="binding site" evidence="11">
    <location>
        <position position="140"/>
    </location>
    <ligand>
        <name>CTP</name>
        <dbReference type="ChEBI" id="CHEBI:37563"/>
    </ligand>
</feature>
<keyword evidence="10 11" id="KW-0694">RNA-binding</keyword>
<feature type="binding site" evidence="11">
    <location>
        <position position="21"/>
    </location>
    <ligand>
        <name>Mg(2+)</name>
        <dbReference type="ChEBI" id="CHEBI:18420"/>
    </ligand>
</feature>
<keyword evidence="3 11" id="KW-0819">tRNA processing</keyword>
<feature type="binding site" evidence="11">
    <location>
        <position position="8"/>
    </location>
    <ligand>
        <name>ATP</name>
        <dbReference type="ChEBI" id="CHEBI:30616"/>
    </ligand>
</feature>
<keyword evidence="2 11" id="KW-0808">Transferase</keyword>
<organism evidence="14 15">
    <name type="scientific">Candidatus Erwinia haradaeae</name>
    <dbReference type="NCBI Taxonomy" id="1922217"/>
    <lineage>
        <taxon>Bacteria</taxon>
        <taxon>Pseudomonadati</taxon>
        <taxon>Pseudomonadota</taxon>
        <taxon>Gammaproteobacteria</taxon>
        <taxon>Enterobacterales</taxon>
        <taxon>Erwiniaceae</taxon>
        <taxon>Erwinia</taxon>
    </lineage>
</organism>
<dbReference type="CDD" id="cd05398">
    <property type="entry name" value="NT_ClassII-CCAase"/>
    <property type="match status" value="1"/>
</dbReference>
<feature type="binding site" evidence="11">
    <location>
        <position position="11"/>
    </location>
    <ligand>
        <name>ATP</name>
        <dbReference type="ChEBI" id="CHEBI:30616"/>
    </ligand>
</feature>
<dbReference type="SUPFAM" id="SSF81301">
    <property type="entry name" value="Nucleotidyltransferase"/>
    <property type="match status" value="1"/>
</dbReference>
<feature type="binding site" evidence="11">
    <location>
        <position position="8"/>
    </location>
    <ligand>
        <name>CTP</name>
        <dbReference type="ChEBI" id="CHEBI:37563"/>
    </ligand>
</feature>
<dbReference type="InterPro" id="IPR002646">
    <property type="entry name" value="PolA_pol_head_dom"/>
</dbReference>
<feature type="domain" description="tRNA nucleotidyltransferase/poly(A) polymerase RNA and SrmB- binding" evidence="13">
    <location>
        <begin position="150"/>
        <end position="212"/>
    </location>
</feature>
<evidence type="ECO:0000256" key="10">
    <source>
        <dbReference type="ARBA" id="ARBA00022884"/>
    </source>
</evidence>
<evidence type="ECO:0000256" key="7">
    <source>
        <dbReference type="ARBA" id="ARBA00022800"/>
    </source>
</evidence>
<dbReference type="RefSeq" id="WP_157989098.1">
    <property type="nucleotide sequence ID" value="NZ_LR217730.1"/>
</dbReference>
<accession>A0A451DHE7</accession>
<dbReference type="GO" id="GO:0160016">
    <property type="term" value="F:CCACCA tRNA nucleotidyltransferase activity"/>
    <property type="evidence" value="ECO:0007669"/>
    <property type="project" value="RHEA"/>
</dbReference>
<feature type="binding site" evidence="11">
    <location>
        <position position="140"/>
    </location>
    <ligand>
        <name>ATP</name>
        <dbReference type="ChEBI" id="CHEBI:30616"/>
    </ligand>
</feature>